<dbReference type="SUPFAM" id="SSF52833">
    <property type="entry name" value="Thioredoxin-like"/>
    <property type="match status" value="1"/>
</dbReference>
<dbReference type="PANTHER" id="PTHR13887:SF41">
    <property type="entry name" value="THIOREDOXIN SUPERFAMILY PROTEIN"/>
    <property type="match status" value="1"/>
</dbReference>
<dbReference type="Gene3D" id="3.40.30.10">
    <property type="entry name" value="Glutaredoxin"/>
    <property type="match status" value="1"/>
</dbReference>
<name>A0A5J6SU71_9BACI</name>
<keyword evidence="3" id="KW-1185">Reference proteome</keyword>
<dbReference type="Proteomes" id="UP000325517">
    <property type="component" value="Chromosome"/>
</dbReference>
<dbReference type="OrthoDB" id="9799122at2"/>
<proteinExistence type="predicted"/>
<protein>
    <submittedName>
        <fullName evidence="2">DsbA family oxidoreductase</fullName>
    </submittedName>
</protein>
<dbReference type="InterPro" id="IPR001853">
    <property type="entry name" value="DSBA-like_thioredoxin_dom"/>
</dbReference>
<dbReference type="RefSeq" id="WP_151701437.1">
    <property type="nucleotide sequence ID" value="NZ_CP031223.1"/>
</dbReference>
<dbReference type="GO" id="GO:0016491">
    <property type="term" value="F:oxidoreductase activity"/>
    <property type="evidence" value="ECO:0007669"/>
    <property type="project" value="InterPro"/>
</dbReference>
<evidence type="ECO:0000259" key="1">
    <source>
        <dbReference type="Pfam" id="PF01323"/>
    </source>
</evidence>
<dbReference type="KEGG" id="psyo:PB01_18150"/>
<dbReference type="Pfam" id="PF01323">
    <property type="entry name" value="DSBA"/>
    <property type="match status" value="1"/>
</dbReference>
<gene>
    <name evidence="2" type="ORF">PB01_18150</name>
</gene>
<dbReference type="AlphaFoldDB" id="A0A5J6SU71"/>
<organism evidence="2 3">
    <name type="scientific">Psychrobacillus glaciei</name>
    <dbReference type="NCBI Taxonomy" id="2283160"/>
    <lineage>
        <taxon>Bacteria</taxon>
        <taxon>Bacillati</taxon>
        <taxon>Bacillota</taxon>
        <taxon>Bacilli</taxon>
        <taxon>Bacillales</taxon>
        <taxon>Bacillaceae</taxon>
        <taxon>Psychrobacillus</taxon>
    </lineage>
</organism>
<evidence type="ECO:0000313" key="3">
    <source>
        <dbReference type="Proteomes" id="UP000325517"/>
    </source>
</evidence>
<accession>A0A5J6SU71</accession>
<dbReference type="CDD" id="cd03024">
    <property type="entry name" value="DsbA_FrnE"/>
    <property type="match status" value="1"/>
</dbReference>
<reference evidence="2 3" key="1">
    <citation type="submission" date="2018-07" db="EMBL/GenBank/DDBJ databases">
        <title>Complete genome sequence of Psychrobacillus sp. PB01, isolated from iceberg, and comparative genome analysis of Psychrobacillus strains.</title>
        <authorList>
            <person name="Lee P.C."/>
        </authorList>
    </citation>
    <scope>NUCLEOTIDE SEQUENCE [LARGE SCALE GENOMIC DNA]</scope>
    <source>
        <strain evidence="2 3">PB01</strain>
    </source>
</reference>
<sequence length="234" mass="25993">MKIEVWSDFVCPFCYIGKRRLEEALEQTGFVNQAEIEFKSYQLDPNTPKVSEKSMYEVLAEKYGSTVEAAKDMTTQVAEQAKTVGLEYNFDAMKPANTLDAHRIVKWASEQGKANEVNELMLHAYFIEAKEIGKHEVLLELIESIGLSSEEAVKVLNSDAYLTEVQGDIARAVQIGVRGVPFFVLNDKYAISGAQPTETFVGALNKIAEEEGISPKLQLLGEDANLCIDDTCDI</sequence>
<dbReference type="EMBL" id="CP031223">
    <property type="protein sequence ID" value="QFG00555.1"/>
    <property type="molecule type" value="Genomic_DNA"/>
</dbReference>
<dbReference type="PANTHER" id="PTHR13887">
    <property type="entry name" value="GLUTATHIONE S-TRANSFERASE KAPPA"/>
    <property type="match status" value="1"/>
</dbReference>
<feature type="domain" description="DSBA-like thioredoxin" evidence="1">
    <location>
        <begin position="3"/>
        <end position="204"/>
    </location>
</feature>
<evidence type="ECO:0000313" key="2">
    <source>
        <dbReference type="EMBL" id="QFG00555.1"/>
    </source>
</evidence>
<dbReference type="InterPro" id="IPR036249">
    <property type="entry name" value="Thioredoxin-like_sf"/>
</dbReference>